<dbReference type="OrthoDB" id="10494568at2759"/>
<gene>
    <name evidence="1" type="ORF">E2I00_001886</name>
</gene>
<dbReference type="EMBL" id="SGJD01000804">
    <property type="protein sequence ID" value="KAB0403437.1"/>
    <property type="molecule type" value="Genomic_DNA"/>
</dbReference>
<accession>A0A6A1Q755</accession>
<reference evidence="1 2" key="1">
    <citation type="journal article" date="2019" name="PLoS ONE">
        <title>Genomic analyses reveal an absence of contemporary introgressive admixture between fin whales and blue whales, despite known hybrids.</title>
        <authorList>
            <person name="Westbury M.V."/>
            <person name="Petersen B."/>
            <person name="Lorenzen E.D."/>
        </authorList>
    </citation>
    <scope>NUCLEOTIDE SEQUENCE [LARGE SCALE GENOMIC DNA]</scope>
    <source>
        <strain evidence="1">FinWhale-01</strain>
    </source>
</reference>
<evidence type="ECO:0000313" key="2">
    <source>
        <dbReference type="Proteomes" id="UP000437017"/>
    </source>
</evidence>
<dbReference type="AlphaFoldDB" id="A0A6A1Q755"/>
<name>A0A6A1Q755_BALPH</name>
<sequence>PRRLVTPSEGDRKSRRRVSVRLWFRVTSAPSPLPVSPLRIPSLFPFSDCKVGLFNLFLGPVGKDEKQSRRRGSKERRKVLPADCLQSGHTLVGVGARMNLSLSITRDLVHQEEGVLELHSSCVGHGDVSGRSGDVGSVCKEKEVVQTAGPWRGDFLHKWRNRRMNTDGGSDGKDTMQISPRVRLRCCPRLQETAPWRRGTIPQHTWPRDGLASNPPDQATGVIGGKPALKGPWDLTAQARGERDLPRVPWHGLFCVEGEACCPTATGCLQESQASWSRLSIGPSPDPPRASCGLCFLRLVCSLCSPVGGYQADGHELVPVQLPALLTETLES</sequence>
<feature type="non-terminal residue" evidence="1">
    <location>
        <position position="1"/>
    </location>
</feature>
<protein>
    <submittedName>
        <fullName evidence="1">Uncharacterized protein</fullName>
    </submittedName>
</protein>
<organism evidence="1 2">
    <name type="scientific">Balaenoptera physalus</name>
    <name type="common">Fin whale</name>
    <name type="synonym">Balaena physalus</name>
    <dbReference type="NCBI Taxonomy" id="9770"/>
    <lineage>
        <taxon>Eukaryota</taxon>
        <taxon>Metazoa</taxon>
        <taxon>Chordata</taxon>
        <taxon>Craniata</taxon>
        <taxon>Vertebrata</taxon>
        <taxon>Euteleostomi</taxon>
        <taxon>Mammalia</taxon>
        <taxon>Eutheria</taxon>
        <taxon>Laurasiatheria</taxon>
        <taxon>Artiodactyla</taxon>
        <taxon>Whippomorpha</taxon>
        <taxon>Cetacea</taxon>
        <taxon>Mysticeti</taxon>
        <taxon>Balaenopteridae</taxon>
        <taxon>Balaenoptera</taxon>
    </lineage>
</organism>
<proteinExistence type="predicted"/>
<keyword evidence="2" id="KW-1185">Reference proteome</keyword>
<evidence type="ECO:0000313" key="1">
    <source>
        <dbReference type="EMBL" id="KAB0403437.1"/>
    </source>
</evidence>
<comment type="caution">
    <text evidence="1">The sequence shown here is derived from an EMBL/GenBank/DDBJ whole genome shotgun (WGS) entry which is preliminary data.</text>
</comment>
<dbReference type="Proteomes" id="UP000437017">
    <property type="component" value="Unassembled WGS sequence"/>
</dbReference>